<accession>A0A433A3A8</accession>
<feature type="non-terminal residue" evidence="1">
    <location>
        <position position="1"/>
    </location>
</feature>
<comment type="caution">
    <text evidence="1">The sequence shown here is derived from an EMBL/GenBank/DDBJ whole genome shotgun (WGS) entry which is preliminary data.</text>
</comment>
<keyword evidence="2" id="KW-1185">Reference proteome</keyword>
<proteinExistence type="predicted"/>
<evidence type="ECO:0000313" key="2">
    <source>
        <dbReference type="Proteomes" id="UP000268093"/>
    </source>
</evidence>
<dbReference type="Proteomes" id="UP000268093">
    <property type="component" value="Unassembled WGS sequence"/>
</dbReference>
<gene>
    <name evidence="1" type="ORF">BC936DRAFT_140851</name>
</gene>
<dbReference type="OrthoDB" id="431212at2759"/>
<evidence type="ECO:0000313" key="1">
    <source>
        <dbReference type="EMBL" id="RUO97178.1"/>
    </source>
</evidence>
<name>A0A433A3A8_9FUNG</name>
<organism evidence="1 2">
    <name type="scientific">Jimgerdemannia flammicorona</name>
    <dbReference type="NCBI Taxonomy" id="994334"/>
    <lineage>
        <taxon>Eukaryota</taxon>
        <taxon>Fungi</taxon>
        <taxon>Fungi incertae sedis</taxon>
        <taxon>Mucoromycota</taxon>
        <taxon>Mucoromycotina</taxon>
        <taxon>Endogonomycetes</taxon>
        <taxon>Endogonales</taxon>
        <taxon>Endogonaceae</taxon>
        <taxon>Jimgerdemannia</taxon>
    </lineage>
</organism>
<dbReference type="AlphaFoldDB" id="A0A433A3A8"/>
<sequence>IRPSNSKLSHILSIEASLILQNPIRFLAAFIFDLTSGQTWAAIIKWISWTRQECFILWPSLMASSTGTAISRVQLWPSCAMPFPSPSAPLLAPCTTLIVEVGRTGITAVHRLLLLNQSVLRTHFCQYATLGHGTRADPHRVVDDGEPQKYQLGICRLAFLTGALIPLTYPIAYSVIPDIVAYILINGSVLFIEKKASFGRITHDKSKRELWRTGLAGVGIVPIWIKNVAVKAQGKEYKHEEEDGADVSIGSFKQMENEKGGQGVAGRAFNTEKAEERFV</sequence>
<dbReference type="EMBL" id="RBNI01018078">
    <property type="protein sequence ID" value="RUO97178.1"/>
    <property type="molecule type" value="Genomic_DNA"/>
</dbReference>
<reference evidence="1 2" key="1">
    <citation type="journal article" date="2018" name="New Phytol.">
        <title>Phylogenomics of Endogonaceae and evolution of mycorrhizas within Mucoromycota.</title>
        <authorList>
            <person name="Chang Y."/>
            <person name="Desiro A."/>
            <person name="Na H."/>
            <person name="Sandor L."/>
            <person name="Lipzen A."/>
            <person name="Clum A."/>
            <person name="Barry K."/>
            <person name="Grigoriev I.V."/>
            <person name="Martin F.M."/>
            <person name="Stajich J.E."/>
            <person name="Smith M.E."/>
            <person name="Bonito G."/>
            <person name="Spatafora J.W."/>
        </authorList>
    </citation>
    <scope>NUCLEOTIDE SEQUENCE [LARGE SCALE GENOMIC DNA]</scope>
    <source>
        <strain evidence="1 2">GMNB39</strain>
    </source>
</reference>
<protein>
    <submittedName>
        <fullName evidence="1">Uncharacterized protein</fullName>
    </submittedName>
</protein>